<evidence type="ECO:0000313" key="11">
    <source>
        <dbReference type="Proteomes" id="UP000568839"/>
    </source>
</evidence>
<dbReference type="GO" id="GO:0005345">
    <property type="term" value="F:purine nucleobase transmembrane transporter activity"/>
    <property type="evidence" value="ECO:0007669"/>
    <property type="project" value="TreeGrafter"/>
</dbReference>
<dbReference type="EMBL" id="JACHHJ010000001">
    <property type="protein sequence ID" value="MBB6448227.1"/>
    <property type="molecule type" value="Genomic_DNA"/>
</dbReference>
<sequence length="450" mass="47529">MNSNLEPQIQKNKEPKGNKIEQYFGFRERNTNFKRETIGGVTTFMAMSYILFVNTAILSDAGMDDGAVFVATGLTAAISCIIMALWANYPIGLAPGMGLNAFFAYTIVIGMGVPWETALAGMLVAGLIFLVMTLTGLREKVLNAIPPQLKEATVAGIGLFIAFIGLQNAGIVAADGETLLTLGVLTDPTTVLAMFGFVVTAVMMVRGVHAAIFFGMVITATAGIITGLIPLPSQVVSSVPSLAPTFGAAITHLPNVLEPEIFTVVFTVLFVNFFDATGTLIAIAKKAGFLKNNHLPRAKQALGADAIASVLGSILGTSNTNSYIDSAAGVAAGARTGFASVVTAGCFLLFLFLSPLLEVVTESVTAPALIIVGVLMASSLGSIKWGDMEYAIPAFVTIIAMPLTYSIANGIALGFISYPILKIVKGAYKEIHPIMYFLLVIFIVYFIWLV</sequence>
<dbReference type="InterPro" id="IPR026033">
    <property type="entry name" value="Azg-like_bact_archaea"/>
</dbReference>
<comment type="similarity">
    <text evidence="2 8">Belongs to the nucleobase:cation symporter-2 (NCS2) (TC 2.A.40) family. Azg-like subfamily.</text>
</comment>
<feature type="transmembrane region" description="Helical" evidence="9">
    <location>
        <begin position="179"/>
        <end position="203"/>
    </location>
</feature>
<dbReference type="Proteomes" id="UP000568839">
    <property type="component" value="Unassembled WGS sequence"/>
</dbReference>
<evidence type="ECO:0000256" key="9">
    <source>
        <dbReference type="SAM" id="Phobius"/>
    </source>
</evidence>
<dbReference type="PANTHER" id="PTHR43337">
    <property type="entry name" value="XANTHINE/URACIL PERMEASE C887.17-RELATED"/>
    <property type="match status" value="1"/>
</dbReference>
<feature type="transmembrane region" description="Helical" evidence="9">
    <location>
        <begin position="433"/>
        <end position="449"/>
    </location>
</feature>
<name>A0A841PH58_9BACL</name>
<keyword evidence="6 8" id="KW-1133">Transmembrane helix</keyword>
<feature type="transmembrane region" description="Helical" evidence="9">
    <location>
        <begin position="336"/>
        <end position="357"/>
    </location>
</feature>
<keyword evidence="4 8" id="KW-1003">Cell membrane</keyword>
<protein>
    <submittedName>
        <fullName evidence="10">AGZA family xanthine/uracil permease-like MFS transporter</fullName>
    </submittedName>
</protein>
<feature type="transmembrane region" description="Helical" evidence="9">
    <location>
        <begin position="149"/>
        <end position="173"/>
    </location>
</feature>
<proteinExistence type="inferred from homology"/>
<gene>
    <name evidence="10" type="ORF">HNR44_000176</name>
</gene>
<evidence type="ECO:0000256" key="5">
    <source>
        <dbReference type="ARBA" id="ARBA00022692"/>
    </source>
</evidence>
<evidence type="ECO:0000256" key="2">
    <source>
        <dbReference type="ARBA" id="ARBA00005697"/>
    </source>
</evidence>
<feature type="transmembrane region" description="Helical" evidence="9">
    <location>
        <begin position="37"/>
        <end position="57"/>
    </location>
</feature>
<evidence type="ECO:0000256" key="4">
    <source>
        <dbReference type="ARBA" id="ARBA00022475"/>
    </source>
</evidence>
<dbReference type="GO" id="GO:0005886">
    <property type="term" value="C:plasma membrane"/>
    <property type="evidence" value="ECO:0007669"/>
    <property type="project" value="UniProtKB-SubCell"/>
</dbReference>
<feature type="transmembrane region" description="Helical" evidence="9">
    <location>
        <begin position="119"/>
        <end position="137"/>
    </location>
</feature>
<evidence type="ECO:0000256" key="1">
    <source>
        <dbReference type="ARBA" id="ARBA00004651"/>
    </source>
</evidence>
<feature type="transmembrane region" description="Helical" evidence="9">
    <location>
        <begin position="210"/>
        <end position="231"/>
    </location>
</feature>
<accession>A0A841PH58</accession>
<dbReference type="AlphaFoldDB" id="A0A841PH58"/>
<dbReference type="InterPro" id="IPR045018">
    <property type="entry name" value="Azg-like"/>
</dbReference>
<evidence type="ECO:0000256" key="6">
    <source>
        <dbReference type="ARBA" id="ARBA00022989"/>
    </source>
</evidence>
<comment type="subcellular location">
    <subcellularLocation>
        <location evidence="1 8">Cell membrane</location>
        <topology evidence="1 8">Multi-pass membrane protein</topology>
    </subcellularLocation>
</comment>
<feature type="transmembrane region" description="Helical" evidence="9">
    <location>
        <begin position="93"/>
        <end position="113"/>
    </location>
</feature>
<comment type="caution">
    <text evidence="10">The sequence shown here is derived from an EMBL/GenBank/DDBJ whole genome shotgun (WGS) entry which is preliminary data.</text>
</comment>
<organism evidence="10 11">
    <name type="scientific">Geomicrobium halophilum</name>
    <dbReference type="NCBI Taxonomy" id="549000"/>
    <lineage>
        <taxon>Bacteria</taxon>
        <taxon>Bacillati</taxon>
        <taxon>Bacillota</taxon>
        <taxon>Bacilli</taxon>
        <taxon>Bacillales</taxon>
        <taxon>Geomicrobium</taxon>
    </lineage>
</organism>
<dbReference type="PANTHER" id="PTHR43337:SF11">
    <property type="entry name" value="GUANINE_HYPOXANTHINE PERMEASE PBUG"/>
    <property type="match status" value="1"/>
</dbReference>
<dbReference type="PIRSF" id="PIRSF005353">
    <property type="entry name" value="PbuG"/>
    <property type="match status" value="1"/>
</dbReference>
<keyword evidence="5 8" id="KW-0812">Transmembrane</keyword>
<keyword evidence="11" id="KW-1185">Reference proteome</keyword>
<feature type="transmembrane region" description="Helical" evidence="9">
    <location>
        <begin position="395"/>
        <end position="421"/>
    </location>
</feature>
<reference evidence="10 11" key="1">
    <citation type="submission" date="2020-08" db="EMBL/GenBank/DDBJ databases">
        <title>Genomic Encyclopedia of Type Strains, Phase IV (KMG-IV): sequencing the most valuable type-strain genomes for metagenomic binning, comparative biology and taxonomic classification.</title>
        <authorList>
            <person name="Goeker M."/>
        </authorList>
    </citation>
    <scope>NUCLEOTIDE SEQUENCE [LARGE SCALE GENOMIC DNA]</scope>
    <source>
        <strain evidence="10 11">DSM 21769</strain>
    </source>
</reference>
<feature type="transmembrane region" description="Helical" evidence="9">
    <location>
        <begin position="69"/>
        <end position="86"/>
    </location>
</feature>
<dbReference type="InterPro" id="IPR006043">
    <property type="entry name" value="NCS2"/>
</dbReference>
<keyword evidence="3 8" id="KW-0813">Transport</keyword>
<evidence type="ECO:0000313" key="10">
    <source>
        <dbReference type="EMBL" id="MBB6448227.1"/>
    </source>
</evidence>
<feature type="transmembrane region" description="Helical" evidence="9">
    <location>
        <begin position="364"/>
        <end position="383"/>
    </location>
</feature>
<dbReference type="Pfam" id="PF00860">
    <property type="entry name" value="Xan_ur_permease"/>
    <property type="match status" value="1"/>
</dbReference>
<evidence type="ECO:0000256" key="7">
    <source>
        <dbReference type="ARBA" id="ARBA00023136"/>
    </source>
</evidence>
<feature type="transmembrane region" description="Helical" evidence="9">
    <location>
        <begin position="261"/>
        <end position="283"/>
    </location>
</feature>
<keyword evidence="7 8" id="KW-0472">Membrane</keyword>
<evidence type="ECO:0000256" key="8">
    <source>
        <dbReference type="PIRNR" id="PIRNR005353"/>
    </source>
</evidence>
<evidence type="ECO:0000256" key="3">
    <source>
        <dbReference type="ARBA" id="ARBA00022448"/>
    </source>
</evidence>